<gene>
    <name evidence="4" type="ordered locus">Sfum_2660</name>
</gene>
<dbReference type="PANTHER" id="PTHR43080:SF2">
    <property type="entry name" value="CBS DOMAIN-CONTAINING PROTEIN"/>
    <property type="match status" value="1"/>
</dbReference>
<dbReference type="Pfam" id="PF00571">
    <property type="entry name" value="CBS"/>
    <property type="match status" value="4"/>
</dbReference>
<dbReference type="SUPFAM" id="SSF54631">
    <property type="entry name" value="CBS-domain pair"/>
    <property type="match status" value="2"/>
</dbReference>
<dbReference type="Proteomes" id="UP000001784">
    <property type="component" value="Chromosome"/>
</dbReference>
<dbReference type="AlphaFoldDB" id="A0LLN6"/>
<name>A0LLN6_SYNFM</name>
<evidence type="ECO:0000313" key="5">
    <source>
        <dbReference type="Proteomes" id="UP000001784"/>
    </source>
</evidence>
<dbReference type="PANTHER" id="PTHR43080">
    <property type="entry name" value="CBS DOMAIN-CONTAINING PROTEIN CBSX3, MITOCHONDRIAL"/>
    <property type="match status" value="1"/>
</dbReference>
<evidence type="ECO:0000259" key="3">
    <source>
        <dbReference type="PROSITE" id="PS51371"/>
    </source>
</evidence>
<dbReference type="InParanoid" id="A0LLN6"/>
<evidence type="ECO:0000313" key="4">
    <source>
        <dbReference type="EMBL" id="ABK18338.1"/>
    </source>
</evidence>
<feature type="domain" description="CBS" evidence="3">
    <location>
        <begin position="83"/>
        <end position="141"/>
    </location>
</feature>
<evidence type="ECO:0000256" key="2">
    <source>
        <dbReference type="PROSITE-ProRule" id="PRU00703"/>
    </source>
</evidence>
<proteinExistence type="predicted"/>
<organism evidence="4 5">
    <name type="scientific">Syntrophobacter fumaroxidans (strain DSM 10017 / MPOB)</name>
    <dbReference type="NCBI Taxonomy" id="335543"/>
    <lineage>
        <taxon>Bacteria</taxon>
        <taxon>Pseudomonadati</taxon>
        <taxon>Thermodesulfobacteriota</taxon>
        <taxon>Syntrophobacteria</taxon>
        <taxon>Syntrophobacterales</taxon>
        <taxon>Syntrophobacteraceae</taxon>
        <taxon>Syntrophobacter</taxon>
    </lineage>
</organism>
<dbReference type="HOGENOM" id="CLU_932950_0_0_7"/>
<dbReference type="InterPro" id="IPR046342">
    <property type="entry name" value="CBS_dom_sf"/>
</dbReference>
<dbReference type="CDD" id="cd02205">
    <property type="entry name" value="CBS_pair_SF"/>
    <property type="match status" value="1"/>
</dbReference>
<dbReference type="STRING" id="335543.Sfum_2660"/>
<dbReference type="OrthoDB" id="5417002at2"/>
<reference evidence="4 5" key="1">
    <citation type="submission" date="2006-10" db="EMBL/GenBank/DDBJ databases">
        <title>Complete sequence of Syntrophobacter fumaroxidans MPOB.</title>
        <authorList>
            <consortium name="US DOE Joint Genome Institute"/>
            <person name="Copeland A."/>
            <person name="Lucas S."/>
            <person name="Lapidus A."/>
            <person name="Barry K."/>
            <person name="Detter J.C."/>
            <person name="Glavina del Rio T."/>
            <person name="Hammon N."/>
            <person name="Israni S."/>
            <person name="Pitluck S."/>
            <person name="Goltsman E.G."/>
            <person name="Martinez M."/>
            <person name="Schmutz J."/>
            <person name="Larimer F."/>
            <person name="Land M."/>
            <person name="Hauser L."/>
            <person name="Kyrpides N."/>
            <person name="Kim E."/>
            <person name="Boone D.R."/>
            <person name="Brockman F."/>
            <person name="Culley D."/>
            <person name="Ferry J."/>
            <person name="Gunsalus R."/>
            <person name="McInerney M.J."/>
            <person name="Morrison M."/>
            <person name="Plugge C."/>
            <person name="Rohlin L."/>
            <person name="Scholten J."/>
            <person name="Sieber J."/>
            <person name="Stams A.J.M."/>
            <person name="Worm P."/>
            <person name="Henstra A.M."/>
            <person name="Richardson P."/>
        </authorList>
    </citation>
    <scope>NUCLEOTIDE SEQUENCE [LARGE SCALE GENOMIC DNA]</scope>
    <source>
        <strain evidence="5">DSM 10017 / MPOB</strain>
    </source>
</reference>
<dbReference type="eggNOG" id="COG0517">
    <property type="taxonomic scope" value="Bacteria"/>
</dbReference>
<keyword evidence="1 2" id="KW-0129">CBS domain</keyword>
<feature type="domain" description="CBS" evidence="3">
    <location>
        <begin position="19"/>
        <end position="75"/>
    </location>
</feature>
<dbReference type="InterPro" id="IPR000644">
    <property type="entry name" value="CBS_dom"/>
</dbReference>
<accession>A0LLN6</accession>
<dbReference type="SMART" id="SM00116">
    <property type="entry name" value="CBS"/>
    <property type="match status" value="3"/>
</dbReference>
<keyword evidence="5" id="KW-1185">Reference proteome</keyword>
<dbReference type="EMBL" id="CP000478">
    <property type="protein sequence ID" value="ABK18338.1"/>
    <property type="molecule type" value="Genomic_DNA"/>
</dbReference>
<protein>
    <submittedName>
        <fullName evidence="4">Putative signal-transduction protein with CBS domains</fullName>
    </submittedName>
</protein>
<dbReference type="KEGG" id="sfu:Sfum_2660"/>
<dbReference type="InterPro" id="IPR051257">
    <property type="entry name" value="Diverse_CBS-Domain"/>
</dbReference>
<feature type="domain" description="CBS" evidence="3">
    <location>
        <begin position="167"/>
        <end position="222"/>
    </location>
</feature>
<dbReference type="eggNOG" id="COG2905">
    <property type="taxonomic scope" value="Bacteria"/>
</dbReference>
<sequence length="295" mass="32212">MTRSDGTNVLSDIKVREAMRKIPVYLSPDSQIELAVRCAVKFKINAVLIIGQGFEAVGVISKTDLMYAYYAGLPISAPVAVVMRSPPLFCRLDDSLDRALDVMRESKVSRLYVLGNAPGQAVGVLSYPDIVGLLYRYCHKCEFNTLRSKRQDRTSPVPDIFKVCEVMGPVSLSFRAEDSLLTVMEGMSASGEAALILDENGLPVGVVSKTDLILAYRHGVPTTAQARAVMSSPVRSCDKDETLVNAIQKMIFSDLHRFFVCRGNPENIVGVISLADAARVRSGSCRACMPSRITL</sequence>
<dbReference type="Gene3D" id="3.10.580.10">
    <property type="entry name" value="CBS-domain"/>
    <property type="match status" value="2"/>
</dbReference>
<feature type="domain" description="CBS" evidence="3">
    <location>
        <begin position="230"/>
        <end position="288"/>
    </location>
</feature>
<dbReference type="PROSITE" id="PS51371">
    <property type="entry name" value="CBS"/>
    <property type="match status" value="4"/>
</dbReference>
<dbReference type="RefSeq" id="WP_011699505.1">
    <property type="nucleotide sequence ID" value="NC_008554.1"/>
</dbReference>
<evidence type="ECO:0000256" key="1">
    <source>
        <dbReference type="ARBA" id="ARBA00023122"/>
    </source>
</evidence>